<comment type="caution">
    <text evidence="10">The sequence shown here is derived from an EMBL/GenBank/DDBJ whole genome shotgun (WGS) entry which is preliminary data.</text>
</comment>
<dbReference type="Pfam" id="PF02836">
    <property type="entry name" value="Glyco_hydro_2_C"/>
    <property type="match status" value="1"/>
</dbReference>
<dbReference type="SUPFAM" id="SSF49785">
    <property type="entry name" value="Galactose-binding domain-like"/>
    <property type="match status" value="1"/>
</dbReference>
<dbReference type="Proteomes" id="UP000396862">
    <property type="component" value="Unassembled WGS sequence"/>
</dbReference>
<reference evidence="9 12" key="2">
    <citation type="submission" date="2019-10" db="EMBL/GenBank/DDBJ databases">
        <title>Prolixibacter strains distinguished by the presence of nitrate reductase genes were adept at nitrate-dependent anaerobic corrosion of metallic iron and carbon steel.</title>
        <authorList>
            <person name="Iino T."/>
            <person name="Shono N."/>
            <person name="Ito K."/>
            <person name="Nakamura R."/>
            <person name="Sueoka K."/>
            <person name="Harayama S."/>
            <person name="Ohkuma M."/>
        </authorList>
    </citation>
    <scope>NUCLEOTIDE SEQUENCE [LARGE SCALE GENOMIC DNA]</scope>
    <source>
        <strain evidence="9 12">MIC1-1</strain>
    </source>
</reference>
<dbReference type="InterPro" id="IPR008979">
    <property type="entry name" value="Galactose-bd-like_sf"/>
</dbReference>
<accession>A0A2P8CDR9</accession>
<comment type="similarity">
    <text evidence="1">Belongs to the glycosyl hydrolase 2 family.</text>
</comment>
<proteinExistence type="inferred from homology"/>
<evidence type="ECO:0000313" key="10">
    <source>
        <dbReference type="EMBL" id="PSK83138.1"/>
    </source>
</evidence>
<feature type="domain" description="Glycoside hydrolase family 2 immunoglobulin-like beta-sandwich" evidence="5">
    <location>
        <begin position="244"/>
        <end position="342"/>
    </location>
</feature>
<evidence type="ECO:0000256" key="2">
    <source>
        <dbReference type="ARBA" id="ARBA00022801"/>
    </source>
</evidence>
<dbReference type="RefSeq" id="WP_106541942.1">
    <property type="nucleotide sequence ID" value="NZ_BLAU01000001.1"/>
</dbReference>
<keyword evidence="3" id="KW-0326">Glycosidase</keyword>
<dbReference type="Gene3D" id="2.60.40.10">
    <property type="entry name" value="Immunoglobulins"/>
    <property type="match status" value="2"/>
</dbReference>
<feature type="domain" description="Glycoside hydrolase family 2 catalytic" evidence="6">
    <location>
        <begin position="354"/>
        <end position="511"/>
    </location>
</feature>
<organism evidence="10 11">
    <name type="scientific">Prolixibacter denitrificans</name>
    <dbReference type="NCBI Taxonomy" id="1541063"/>
    <lineage>
        <taxon>Bacteria</taxon>
        <taxon>Pseudomonadati</taxon>
        <taxon>Bacteroidota</taxon>
        <taxon>Bacteroidia</taxon>
        <taxon>Marinilabiliales</taxon>
        <taxon>Prolixibacteraceae</taxon>
        <taxon>Prolixibacter</taxon>
    </lineage>
</organism>
<dbReference type="PANTHER" id="PTHR43536:SF1">
    <property type="entry name" value="MANNOSYLGLYCOPROTEIN ENDO-BETA-MANNOSIDASE"/>
    <property type="match status" value="1"/>
</dbReference>
<feature type="signal peptide" evidence="4">
    <location>
        <begin position="1"/>
        <end position="23"/>
    </location>
</feature>
<dbReference type="GO" id="GO:0004553">
    <property type="term" value="F:hydrolase activity, hydrolyzing O-glycosyl compounds"/>
    <property type="evidence" value="ECO:0007669"/>
    <property type="project" value="InterPro"/>
</dbReference>
<evidence type="ECO:0000259" key="7">
    <source>
        <dbReference type="Pfam" id="PF18368"/>
    </source>
</evidence>
<evidence type="ECO:0000313" key="12">
    <source>
        <dbReference type="Proteomes" id="UP000396862"/>
    </source>
</evidence>
<dbReference type="Proteomes" id="UP000240621">
    <property type="component" value="Unassembled WGS sequence"/>
</dbReference>
<evidence type="ECO:0000256" key="4">
    <source>
        <dbReference type="SAM" id="SignalP"/>
    </source>
</evidence>
<keyword evidence="4" id="KW-0732">Signal</keyword>
<dbReference type="Pfam" id="PF18368">
    <property type="entry name" value="Ig_GlcNase"/>
    <property type="match status" value="1"/>
</dbReference>
<keyword evidence="2 10" id="KW-0378">Hydrolase</keyword>
<dbReference type="InterPro" id="IPR006103">
    <property type="entry name" value="Glyco_hydro_2_cat"/>
</dbReference>
<evidence type="ECO:0000259" key="8">
    <source>
        <dbReference type="Pfam" id="PF22666"/>
    </source>
</evidence>
<evidence type="ECO:0000259" key="6">
    <source>
        <dbReference type="Pfam" id="PF02836"/>
    </source>
</evidence>
<dbReference type="Gene3D" id="3.20.20.80">
    <property type="entry name" value="Glycosidases"/>
    <property type="match status" value="1"/>
</dbReference>
<feature type="domain" description="Beta-mannosidase-like galactose-binding" evidence="8">
    <location>
        <begin position="56"/>
        <end position="217"/>
    </location>
</feature>
<dbReference type="AlphaFoldDB" id="A0A2P8CDR9"/>
<dbReference type="Gene3D" id="2.60.120.260">
    <property type="entry name" value="Galactose-binding domain-like"/>
    <property type="match status" value="1"/>
</dbReference>
<dbReference type="EMBL" id="BLAU01000001">
    <property type="protein sequence ID" value="GET21979.1"/>
    <property type="molecule type" value="Genomic_DNA"/>
</dbReference>
<feature type="domain" description="Exo-beta-D-glucosaminidase Ig-fold" evidence="7">
    <location>
        <begin position="761"/>
        <end position="868"/>
    </location>
</feature>
<evidence type="ECO:0000313" key="11">
    <source>
        <dbReference type="Proteomes" id="UP000240621"/>
    </source>
</evidence>
<dbReference type="InterPro" id="IPR054593">
    <property type="entry name" value="Beta-mannosidase-like_N2"/>
</dbReference>
<dbReference type="InterPro" id="IPR041351">
    <property type="entry name" value="Ig_GlcNase"/>
</dbReference>
<gene>
    <name evidence="10" type="ORF">CLV93_10468</name>
    <name evidence="9" type="ORF">JCM18694_22250</name>
</gene>
<dbReference type="GO" id="GO:0005975">
    <property type="term" value="P:carbohydrate metabolic process"/>
    <property type="evidence" value="ECO:0007669"/>
    <property type="project" value="InterPro"/>
</dbReference>
<dbReference type="InterPro" id="IPR043534">
    <property type="entry name" value="EBDG/EBM"/>
</dbReference>
<evidence type="ECO:0000256" key="1">
    <source>
        <dbReference type="ARBA" id="ARBA00007401"/>
    </source>
</evidence>
<evidence type="ECO:0000313" key="9">
    <source>
        <dbReference type="EMBL" id="GET21979.1"/>
    </source>
</evidence>
<keyword evidence="12" id="KW-1185">Reference proteome</keyword>
<reference evidence="10 11" key="1">
    <citation type="submission" date="2018-03" db="EMBL/GenBank/DDBJ databases">
        <title>Genomic Encyclopedia of Archaeal and Bacterial Type Strains, Phase II (KMG-II): from individual species to whole genera.</title>
        <authorList>
            <person name="Goeker M."/>
        </authorList>
    </citation>
    <scope>NUCLEOTIDE SEQUENCE [LARGE SCALE GENOMIC DNA]</scope>
    <source>
        <strain evidence="10 11">DSM 27267</strain>
    </source>
</reference>
<dbReference type="SUPFAM" id="SSF49303">
    <property type="entry name" value="beta-Galactosidase/glucuronidase domain"/>
    <property type="match status" value="3"/>
</dbReference>
<dbReference type="Pfam" id="PF22666">
    <property type="entry name" value="Glyco_hydro_2_N2"/>
    <property type="match status" value="1"/>
</dbReference>
<dbReference type="OrthoDB" id="9801077at2"/>
<dbReference type="InterPro" id="IPR006102">
    <property type="entry name" value="Ig-like_GH2"/>
</dbReference>
<dbReference type="InterPro" id="IPR017853">
    <property type="entry name" value="GH"/>
</dbReference>
<sequence>MRRTYFLFIFLCFSVIYLPSAKAQQHDINLDSNWVAKRKADVQVDGTVITSSGYQHTGWMDAVVPGTVLTTLLHNHLVPDPFVGLNNKEIPDIHDVGRGYYTYWFYTELPELNVKQGEQVWLKFRGINYAANIFLNGKRVNKDTHEGMFLREKYNITNLYHSGKGNRLAVLVEPPSPEGDASRGQGGDGTIARNVAMQCTAGWDWICPMHDRNTGIWDKVSLEVTGAVDVFNPHVVTRVPGKRTPDAKQEPAFVKVSSELKNATDRKQTGMLQVTLNGKSYSRKVTLQPYQEEEVGLDEIKVTDPKLWWPNGMGKHPLYTLKVSFVEDGKVSDEQRVTFGIRETGSYFGEKVGARVFLVNGQKVFIKGGNWIASDAMLRLSKERYDAEVRMHAEMNMNMIRVWGGSITERPEFYDACDKYGLLVWQEFWVTGDCNGRWPDPLKKESQARRHAYPDDHSLFLKAAEDQIKMLRNHPSLYLWCGGNEYTPADDINAALRDDVIPQTDGTRLYLEESTGTQLMRNTIGGNGDGPYGILEPDWIFKTKSYPFNPEIGSIGMANIESLKKFIPAKDLVPPKGNWVPESWRYHKYIPLHDFPDRYGKVKDINDFCRKAQIVSYEQYRALQEGFNFRMWSDYTGMLVWKNQNPWTALRGFFYDYYLDYTGGYFGYKEAAQPVHIQLNLNDSVACVVNQTPFKQSGLTAITTLYSIHGKKLDEQSEKKDVAANSVTMLGKVKLPAEDPDEVYFLKLTLKDKDGKDVDENLYWLSKNPKSYEQLNQLKPTSVKVKTEKTADGKYSMRILNPGKETAFFIRLKVVNEKKDELVLPVFFNRNYFTLLPGEEEDVNLDLSQHFGQIDMQDVRLVAEGWNVSEQKVALSEK</sequence>
<dbReference type="EMBL" id="PYGC01000004">
    <property type="protein sequence ID" value="PSK83138.1"/>
    <property type="molecule type" value="Genomic_DNA"/>
</dbReference>
<evidence type="ECO:0000259" key="5">
    <source>
        <dbReference type="Pfam" id="PF00703"/>
    </source>
</evidence>
<dbReference type="InterPro" id="IPR036156">
    <property type="entry name" value="Beta-gal/glucu_dom_sf"/>
</dbReference>
<dbReference type="PANTHER" id="PTHR43536">
    <property type="entry name" value="MANNOSYLGLYCOPROTEIN ENDO-BETA-MANNOSIDASE"/>
    <property type="match status" value="1"/>
</dbReference>
<feature type="chain" id="PRO_5015140714" evidence="4">
    <location>
        <begin position="24"/>
        <end position="878"/>
    </location>
</feature>
<dbReference type="SUPFAM" id="SSF51445">
    <property type="entry name" value="(Trans)glycosidases"/>
    <property type="match status" value="1"/>
</dbReference>
<dbReference type="InterPro" id="IPR013783">
    <property type="entry name" value="Ig-like_fold"/>
</dbReference>
<evidence type="ECO:0000256" key="3">
    <source>
        <dbReference type="ARBA" id="ARBA00023295"/>
    </source>
</evidence>
<dbReference type="Pfam" id="PF00703">
    <property type="entry name" value="Glyco_hydro_2"/>
    <property type="match status" value="1"/>
</dbReference>
<protein>
    <submittedName>
        <fullName evidence="10">Glycosyl hydrolase family 2</fullName>
    </submittedName>
</protein>
<name>A0A2P8CDR9_9BACT</name>